<accession>A0A674NC13</accession>
<evidence type="ECO:0000256" key="5">
    <source>
        <dbReference type="ARBA" id="ARBA00023136"/>
    </source>
</evidence>
<proteinExistence type="predicted"/>
<comment type="subcellular location">
    <subcellularLocation>
        <location evidence="1">Cell membrane</location>
    </subcellularLocation>
</comment>
<gene>
    <name evidence="10" type="primary">LOC115248187</name>
</gene>
<dbReference type="InterPro" id="IPR052051">
    <property type="entry name" value="TCR_complex_component"/>
</dbReference>
<evidence type="ECO:0000256" key="4">
    <source>
        <dbReference type="ARBA" id="ARBA00022859"/>
    </source>
</evidence>
<evidence type="ECO:0000259" key="9">
    <source>
        <dbReference type="PROSITE" id="PS50835"/>
    </source>
</evidence>
<dbReference type="SMART" id="SM00409">
    <property type="entry name" value="IG"/>
    <property type="match status" value="2"/>
</dbReference>
<dbReference type="AlphaFoldDB" id="A0A674NC13"/>
<dbReference type="Proteomes" id="UP000005226">
    <property type="component" value="Unplaced"/>
</dbReference>
<evidence type="ECO:0000256" key="3">
    <source>
        <dbReference type="ARBA" id="ARBA00022729"/>
    </source>
</evidence>
<evidence type="ECO:0000313" key="11">
    <source>
        <dbReference type="Proteomes" id="UP000005226"/>
    </source>
</evidence>
<evidence type="ECO:0000256" key="2">
    <source>
        <dbReference type="ARBA" id="ARBA00022475"/>
    </source>
</evidence>
<feature type="domain" description="Ig-like" evidence="9">
    <location>
        <begin position="41"/>
        <end position="119"/>
    </location>
</feature>
<dbReference type="InterPro" id="IPR013783">
    <property type="entry name" value="Ig-like_fold"/>
</dbReference>
<evidence type="ECO:0000256" key="8">
    <source>
        <dbReference type="SAM" id="Phobius"/>
    </source>
</evidence>
<dbReference type="PROSITE" id="PS50835">
    <property type="entry name" value="IG_LIKE"/>
    <property type="match status" value="2"/>
</dbReference>
<organism evidence="10 11">
    <name type="scientific">Takifugu rubripes</name>
    <name type="common">Japanese pufferfish</name>
    <name type="synonym">Fugu rubripes</name>
    <dbReference type="NCBI Taxonomy" id="31033"/>
    <lineage>
        <taxon>Eukaryota</taxon>
        <taxon>Metazoa</taxon>
        <taxon>Chordata</taxon>
        <taxon>Craniata</taxon>
        <taxon>Vertebrata</taxon>
        <taxon>Euteleostomi</taxon>
        <taxon>Actinopterygii</taxon>
        <taxon>Neopterygii</taxon>
        <taxon>Teleostei</taxon>
        <taxon>Neoteleostei</taxon>
        <taxon>Acanthomorphata</taxon>
        <taxon>Eupercaria</taxon>
        <taxon>Tetraodontiformes</taxon>
        <taxon>Tetradontoidea</taxon>
        <taxon>Tetraodontidae</taxon>
        <taxon>Takifugu</taxon>
    </lineage>
</organism>
<evidence type="ECO:0000256" key="6">
    <source>
        <dbReference type="ARBA" id="ARBA00023157"/>
    </source>
</evidence>
<keyword evidence="8" id="KW-1133">Transmembrane helix</keyword>
<feature type="transmembrane region" description="Helical" evidence="8">
    <location>
        <begin position="252"/>
        <end position="277"/>
    </location>
</feature>
<dbReference type="InterPro" id="IPR007110">
    <property type="entry name" value="Ig-like_dom"/>
</dbReference>
<keyword evidence="7" id="KW-0325">Glycoprotein</keyword>
<dbReference type="Pfam" id="PF07686">
    <property type="entry name" value="V-set"/>
    <property type="match status" value="2"/>
</dbReference>
<dbReference type="PANTHER" id="PTHR19433">
    <property type="entry name" value="T-CELL RECEPTOR ALPHA CHAIN V REGION-RELATED"/>
    <property type="match status" value="1"/>
</dbReference>
<dbReference type="GO" id="GO:0005886">
    <property type="term" value="C:plasma membrane"/>
    <property type="evidence" value="ECO:0007669"/>
    <property type="project" value="UniProtKB-SubCell"/>
</dbReference>
<dbReference type="InterPro" id="IPR036179">
    <property type="entry name" value="Ig-like_dom_sf"/>
</dbReference>
<dbReference type="SMART" id="SM00406">
    <property type="entry name" value="IGv"/>
    <property type="match status" value="2"/>
</dbReference>
<name>A0A674NC13_TAKRU</name>
<dbReference type="Gene3D" id="2.60.40.10">
    <property type="entry name" value="Immunoglobulins"/>
    <property type="match status" value="2"/>
</dbReference>
<feature type="domain" description="Ig-like" evidence="9">
    <location>
        <begin position="157"/>
        <end position="228"/>
    </location>
</feature>
<dbReference type="GeneTree" id="ENSGT00940000162676"/>
<dbReference type="InterPro" id="IPR013106">
    <property type="entry name" value="Ig_V-set"/>
</dbReference>
<dbReference type="Ensembl" id="ENSTRUT00000088416.1">
    <property type="protein sequence ID" value="ENSTRUP00000070740.1"/>
    <property type="gene ID" value="ENSTRUG00000032208.1"/>
</dbReference>
<dbReference type="GO" id="GO:0009617">
    <property type="term" value="P:response to bacterium"/>
    <property type="evidence" value="ECO:0007669"/>
    <property type="project" value="TreeGrafter"/>
</dbReference>
<evidence type="ECO:0000256" key="7">
    <source>
        <dbReference type="ARBA" id="ARBA00023180"/>
    </source>
</evidence>
<keyword evidence="4" id="KW-0391">Immunity</keyword>
<protein>
    <submittedName>
        <fullName evidence="10">Uncharacterized LOC115248187</fullName>
    </submittedName>
</protein>
<feature type="transmembrane region" description="Helical" evidence="8">
    <location>
        <begin position="222"/>
        <end position="240"/>
    </location>
</feature>
<feature type="transmembrane region" description="Helical" evidence="8">
    <location>
        <begin position="20"/>
        <end position="40"/>
    </location>
</feature>
<keyword evidence="3" id="KW-0732">Signal</keyword>
<keyword evidence="6" id="KW-1015">Disulfide bond</keyword>
<evidence type="ECO:0000313" key="10">
    <source>
        <dbReference type="Ensembl" id="ENSTRUP00000070740.1"/>
    </source>
</evidence>
<dbReference type="Ensembl" id="ENSTRUT00000087006.1">
    <property type="protein sequence ID" value="ENSTRUP00000088191.1"/>
    <property type="gene ID" value="ENSTRUG00000032208.1"/>
</dbReference>
<reference evidence="10" key="1">
    <citation type="journal article" date="2011" name="Genome Biol. Evol.">
        <title>Integration of the genetic map and genome assembly of fugu facilitates insights into distinct features of genome evolution in teleosts and mammals.</title>
        <authorList>
            <person name="Kai W."/>
            <person name="Kikuchi K."/>
            <person name="Tohari S."/>
            <person name="Chew A.K."/>
            <person name="Tay A."/>
            <person name="Fujiwara A."/>
            <person name="Hosoya S."/>
            <person name="Suetake H."/>
            <person name="Naruse K."/>
            <person name="Brenner S."/>
            <person name="Suzuki Y."/>
            <person name="Venkatesh B."/>
        </authorList>
    </citation>
    <scope>NUCLEOTIDE SEQUENCE [LARGE SCALE GENOMIC DNA]</scope>
</reference>
<dbReference type="CDD" id="cd00099">
    <property type="entry name" value="IgV"/>
    <property type="match status" value="1"/>
</dbReference>
<dbReference type="InterPro" id="IPR003599">
    <property type="entry name" value="Ig_sub"/>
</dbReference>
<reference evidence="10" key="2">
    <citation type="submission" date="2025-05" db="UniProtKB">
        <authorList>
            <consortium name="Ensembl"/>
        </authorList>
    </citation>
    <scope>IDENTIFICATION</scope>
</reference>
<dbReference type="PANTHER" id="PTHR19433:SF133">
    <property type="entry name" value="IMMUNE-TYPE RECEPTOR 5 PRECURSOR-RELATED"/>
    <property type="match status" value="1"/>
</dbReference>
<sequence length="338" mass="38271">MTSAKLIFWLICLEKFGEDFFFVCILFIYGIICKILDLNIQNLTLPCLHKSDISTQISWFKETLGEKPILLCKYRITSKRWIFVNDSKSNPHFQLHPGNKGTNLTITDLKLSDSATYYCVKQYLDVFDFTEGHNVIVEGSGLTIDQSASQSIQAEGSVTLNCTVHTGWTCDGDHTVYWFRNSGPSQLGLMYSHTGRNKQCERKTNTCFYSFSMKNLNTSQTGTYYCAVAACGHILFGTGPKLVCGDEGNHLVLVYFLSAAWIFTIIVVVLLSISVFMTKRKNSHHSLDSQSRFQASSRANAEGYQEENNLHYAALRNNQPNRSMQNRQNECVYSAVRL</sequence>
<evidence type="ECO:0000256" key="1">
    <source>
        <dbReference type="ARBA" id="ARBA00004236"/>
    </source>
</evidence>
<dbReference type="SUPFAM" id="SSF48726">
    <property type="entry name" value="Immunoglobulin"/>
    <property type="match status" value="2"/>
</dbReference>
<keyword evidence="8" id="KW-0812">Transmembrane</keyword>
<keyword evidence="5 8" id="KW-0472">Membrane</keyword>
<dbReference type="GO" id="GO:0002376">
    <property type="term" value="P:immune system process"/>
    <property type="evidence" value="ECO:0007669"/>
    <property type="project" value="UniProtKB-KW"/>
</dbReference>
<keyword evidence="11" id="KW-1185">Reference proteome</keyword>
<keyword evidence="2" id="KW-1003">Cell membrane</keyword>